<sequence>MAAYDRMSIGERSGGEGVSRLLGGVMGSRSRSSVSNMSATIADSTKIDWVWPRGVKRVTNVCPLSPTHYSALLDNTRYKAGRKKPWQGGGAGRGCGGLVSTPSREEGRQASRVLPTLQVAAATSLSTADMRAVPTLLLALAIHESLKTVWLSFQRYVAQRARRLNCSPPTKANWVRFPAISKWVSQHPCPCGVAPRIFARGSRCRWWAGFLGDLPFPSPLRSGAAPYSPRFTLVHSQDADVSKPLALHSYVQSRQNRQSSLLQPKHHQHNHLRGMKSFLEMWKERCIPAGIGNTAITRATSVAEETGEDVICDCADVGQAVKLYPASSPSCATFPWLHHRLWHEGSPIATWWKCGSPRIRRTAAVWDYMLRRTTNLKAVHDKPVGTHVSYIPYSLRWSSLKLPRGPPRGAERLASHQVKPGSIPGRFSPYCRKRVSCRRMPLVGGFSRGSPVSLHTHLTSPSSALKTSVLRAAQIFRSLTYIRIEQRLQQKQSGNPAEAQWVSRATTPNACHRACSRPVTVGTTGTTRQWSVRVSEGGNSCDTSRKQEHLENNRRHKPTSPPPGHPIPLEQGDAATRRYQAGMLAGLAATSPGDELVPRVWSVTPGQYATGWRLPAGCSGPKQCAGEARPEARHPGQQLSSSGVVLLPPPLTQVTCGKFDGRRVFSERSLVPRPHIPPVPHLHFRKWESCWVMPLVGGFSRGSPVSPSLAFRRYSILTSFHPLKTSLLRVAQISQLQIWATPNYDVLRADDGEGRGVRYGAAPGCKIGGGGESSLENPSPSDIVWHDSPTCESPGATPPGIETGSPRWEASSLTTTPPRPPELGFDTNTDALHTSTVQRRWAGAVCGVATCQPAVVVLAHSTAATPSFSPFHSTAPRPT</sequence>
<dbReference type="Proteomes" id="UP001159363">
    <property type="component" value="Chromosome 2"/>
</dbReference>
<proteinExistence type="predicted"/>
<comment type="caution">
    <text evidence="2">The sequence shown here is derived from an EMBL/GenBank/DDBJ whole genome shotgun (WGS) entry which is preliminary data.</text>
</comment>
<evidence type="ECO:0000256" key="1">
    <source>
        <dbReference type="SAM" id="MobiDB-lite"/>
    </source>
</evidence>
<evidence type="ECO:0000313" key="3">
    <source>
        <dbReference type="Proteomes" id="UP001159363"/>
    </source>
</evidence>
<protein>
    <submittedName>
        <fullName evidence="2">Uncharacterized protein</fullName>
    </submittedName>
</protein>
<evidence type="ECO:0000313" key="2">
    <source>
        <dbReference type="EMBL" id="KAJ8891478.1"/>
    </source>
</evidence>
<keyword evidence="3" id="KW-1185">Reference proteome</keyword>
<dbReference type="EMBL" id="JARBHB010000002">
    <property type="protein sequence ID" value="KAJ8891478.1"/>
    <property type="molecule type" value="Genomic_DNA"/>
</dbReference>
<name>A0ABQ9I485_9NEOP</name>
<feature type="region of interest" description="Disordered" evidence="1">
    <location>
        <begin position="767"/>
        <end position="824"/>
    </location>
</feature>
<feature type="region of interest" description="Disordered" evidence="1">
    <location>
        <begin position="534"/>
        <end position="571"/>
    </location>
</feature>
<gene>
    <name evidence="2" type="ORF">PR048_004006</name>
</gene>
<reference evidence="2 3" key="1">
    <citation type="submission" date="2023-02" db="EMBL/GenBank/DDBJ databases">
        <title>LHISI_Scaffold_Assembly.</title>
        <authorList>
            <person name="Stuart O.P."/>
            <person name="Cleave R."/>
            <person name="Magrath M.J.L."/>
            <person name="Mikheyev A.S."/>
        </authorList>
    </citation>
    <scope>NUCLEOTIDE SEQUENCE [LARGE SCALE GENOMIC DNA]</scope>
    <source>
        <strain evidence="2">Daus_M_001</strain>
        <tissue evidence="2">Leg muscle</tissue>
    </source>
</reference>
<feature type="region of interest" description="Disordered" evidence="1">
    <location>
        <begin position="623"/>
        <end position="644"/>
    </location>
</feature>
<feature type="compositionally biased region" description="Basic and acidic residues" evidence="1">
    <location>
        <begin position="543"/>
        <end position="553"/>
    </location>
</feature>
<organism evidence="2 3">
    <name type="scientific">Dryococelus australis</name>
    <dbReference type="NCBI Taxonomy" id="614101"/>
    <lineage>
        <taxon>Eukaryota</taxon>
        <taxon>Metazoa</taxon>
        <taxon>Ecdysozoa</taxon>
        <taxon>Arthropoda</taxon>
        <taxon>Hexapoda</taxon>
        <taxon>Insecta</taxon>
        <taxon>Pterygota</taxon>
        <taxon>Neoptera</taxon>
        <taxon>Polyneoptera</taxon>
        <taxon>Phasmatodea</taxon>
        <taxon>Verophasmatodea</taxon>
        <taxon>Anareolatae</taxon>
        <taxon>Phasmatidae</taxon>
        <taxon>Eurycanthinae</taxon>
        <taxon>Dryococelus</taxon>
    </lineage>
</organism>
<accession>A0ABQ9I485</accession>